<keyword evidence="2" id="KW-1185">Reference proteome</keyword>
<gene>
    <name evidence="1" type="ORF">MA04_01388</name>
</gene>
<organism evidence="1 2">
    <name type="scientific">Alloalcanivorax balearicus MACL04</name>
    <dbReference type="NCBI Taxonomy" id="1177182"/>
    <lineage>
        <taxon>Bacteria</taxon>
        <taxon>Pseudomonadati</taxon>
        <taxon>Pseudomonadota</taxon>
        <taxon>Gammaproteobacteria</taxon>
        <taxon>Oceanospirillales</taxon>
        <taxon>Alcanivoracaceae</taxon>
        <taxon>Alloalcanivorax</taxon>
    </lineage>
</organism>
<accession>A0ABT2QX34</accession>
<reference evidence="1" key="1">
    <citation type="submission" date="2012-09" db="EMBL/GenBank/DDBJ databases">
        <title>Genome Sequence of alkane-degrading Bacterium Alcanivorax balearicus MACL04.</title>
        <authorList>
            <person name="Lai Q."/>
            <person name="Shao Z."/>
        </authorList>
    </citation>
    <scope>NUCLEOTIDE SEQUENCE</scope>
    <source>
        <strain evidence="1">MACL04</strain>
    </source>
</reference>
<dbReference type="RefSeq" id="WP_163124523.1">
    <property type="nucleotide sequence ID" value="NZ_ARXS01000006.1"/>
</dbReference>
<proteinExistence type="predicted"/>
<name>A0ABT2QX34_9GAMM</name>
<evidence type="ECO:0000313" key="1">
    <source>
        <dbReference type="EMBL" id="MCU5782088.1"/>
    </source>
</evidence>
<dbReference type="EMBL" id="ARXS01000006">
    <property type="protein sequence ID" value="MCU5782088.1"/>
    <property type="molecule type" value="Genomic_DNA"/>
</dbReference>
<evidence type="ECO:0000313" key="2">
    <source>
        <dbReference type="Proteomes" id="UP001064106"/>
    </source>
</evidence>
<comment type="caution">
    <text evidence="1">The sequence shown here is derived from an EMBL/GenBank/DDBJ whole genome shotgun (WGS) entry which is preliminary data.</text>
</comment>
<protein>
    <submittedName>
        <fullName evidence="1">Uncharacterized protein</fullName>
    </submittedName>
</protein>
<sequence>MPTIRDNYAYISSEEIEDISCMSGSWAVSEGQPMEPPPTIKREGGQFLILFQAGRHKTAEVANKFSNGSGGKDHLFTPFSITNTDPGELNFCFGLKVHWKSGETSDVYLGQGSTMGRNNWWIGSNAITNKDGSATLQAGGDVFSITGYDSKKDSTSSLEDVDAQGIPPALVWIIKEVGQKVAEGVIKLITANVNSFRISK</sequence>
<dbReference type="Proteomes" id="UP001064106">
    <property type="component" value="Unassembled WGS sequence"/>
</dbReference>